<dbReference type="EMBL" id="CP001810">
    <property type="protein sequence ID" value="ADL32856.1"/>
    <property type="molecule type" value="Genomic_DNA"/>
</dbReference>
<organism evidence="1 2">
    <name type="scientific">Butyrivibrio proteoclasticus (strain ATCC 51982 / DSM 14932 / B316)</name>
    <name type="common">Clostridium proteoclasticum</name>
    <dbReference type="NCBI Taxonomy" id="515622"/>
    <lineage>
        <taxon>Bacteria</taxon>
        <taxon>Bacillati</taxon>
        <taxon>Bacillota</taxon>
        <taxon>Clostridia</taxon>
        <taxon>Lachnospirales</taxon>
        <taxon>Lachnospiraceae</taxon>
        <taxon>Butyrivibrio</taxon>
    </lineage>
</organism>
<evidence type="ECO:0000313" key="1">
    <source>
        <dbReference type="EMBL" id="ADL32856.1"/>
    </source>
</evidence>
<accession>E0RUG6</accession>
<dbReference type="eggNOG" id="ENOG5031K5I">
    <property type="taxonomic scope" value="Bacteria"/>
</dbReference>
<gene>
    <name evidence="1" type="ordered locus">bpr_I0105</name>
</gene>
<dbReference type="AlphaFoldDB" id="E0RUG6"/>
<evidence type="ECO:0000313" key="2">
    <source>
        <dbReference type="Proteomes" id="UP000001299"/>
    </source>
</evidence>
<keyword evidence="2" id="KW-1185">Reference proteome</keyword>
<dbReference type="Proteomes" id="UP000001299">
    <property type="component" value="Chromosome 1"/>
</dbReference>
<name>E0RUG6_BUTPB</name>
<dbReference type="HOGENOM" id="CLU_2583082_0_0_9"/>
<sequence>MAIAFIRDLRTNSMKNNGEKGTFVIKIERCQNETWQGKLTWADENKSIAFRSALELMKLMNEAMVITKSQNQIVENHSVS</sequence>
<dbReference type="KEGG" id="bpb:bpr_I0105"/>
<proteinExistence type="predicted"/>
<dbReference type="STRING" id="515622.bpr_I0105"/>
<protein>
    <submittedName>
        <fullName evidence="1">Uncharacterized protein</fullName>
    </submittedName>
</protein>
<reference evidence="1 2" key="1">
    <citation type="journal article" date="2010" name="PLoS ONE">
        <title>The glycobiome of the rumen bacterium Butyrivibrio proteoclasticus B316(T) highlights adaptation to a polysaccharide-rich environment.</title>
        <authorList>
            <person name="Kelly W.J."/>
            <person name="Leahy S.C."/>
            <person name="Altermann E."/>
            <person name="Yeoman C.J."/>
            <person name="Dunne J.C."/>
            <person name="Kong Z."/>
            <person name="Pacheco D.M."/>
            <person name="Li D."/>
            <person name="Noel S.J."/>
            <person name="Moon C.D."/>
            <person name="Cookson A.L."/>
            <person name="Attwood G.T."/>
        </authorList>
    </citation>
    <scope>NUCLEOTIDE SEQUENCE [LARGE SCALE GENOMIC DNA]</scope>
    <source>
        <strain evidence="2">ATCC 51982 / DSM 14932 / B316</strain>
    </source>
</reference>